<keyword evidence="1" id="KW-0812">Transmembrane</keyword>
<keyword evidence="1" id="KW-1133">Transmembrane helix</keyword>
<protein>
    <submittedName>
        <fullName evidence="2">DUF378 domain-containing protein</fullName>
    </submittedName>
</protein>
<dbReference type="AlphaFoldDB" id="A0A2H0UAL7"/>
<evidence type="ECO:0000313" key="2">
    <source>
        <dbReference type="EMBL" id="PIR83458.1"/>
    </source>
</evidence>
<dbReference type="PANTHER" id="PTHR37304:SF1">
    <property type="entry name" value="MEMBRANE PROTEIN"/>
    <property type="match status" value="1"/>
</dbReference>
<gene>
    <name evidence="2" type="ORF">COU19_00320</name>
</gene>
<evidence type="ECO:0000256" key="1">
    <source>
        <dbReference type="SAM" id="Phobius"/>
    </source>
</evidence>
<proteinExistence type="predicted"/>
<dbReference type="EMBL" id="PFBL01000003">
    <property type="protein sequence ID" value="PIR83458.1"/>
    <property type="molecule type" value="Genomic_DNA"/>
</dbReference>
<feature type="transmembrane region" description="Helical" evidence="1">
    <location>
        <begin position="40"/>
        <end position="63"/>
    </location>
</feature>
<comment type="caution">
    <text evidence="2">The sequence shown here is derived from an EMBL/GenBank/DDBJ whole genome shotgun (WGS) entry which is preliminary data.</text>
</comment>
<keyword evidence="1" id="KW-0472">Membrane</keyword>
<organism evidence="2 3">
    <name type="scientific">Candidatus Kaiserbacteria bacterium CG10_big_fil_rev_8_21_14_0_10_56_12</name>
    <dbReference type="NCBI Taxonomy" id="1974611"/>
    <lineage>
        <taxon>Bacteria</taxon>
        <taxon>Candidatus Kaiseribacteriota</taxon>
    </lineage>
</organism>
<reference evidence="3" key="1">
    <citation type="submission" date="2017-09" db="EMBL/GenBank/DDBJ databases">
        <title>Depth-based differentiation of microbial function through sediment-hosted aquifers and enrichment of novel symbionts in the deep terrestrial subsurface.</title>
        <authorList>
            <person name="Probst A.J."/>
            <person name="Ladd B."/>
            <person name="Jarett J.K."/>
            <person name="Geller-Mcgrath D.E."/>
            <person name="Sieber C.M.K."/>
            <person name="Emerson J.B."/>
            <person name="Anantharaman K."/>
            <person name="Thomas B.C."/>
            <person name="Malmstrom R."/>
            <person name="Stieglmeier M."/>
            <person name="Klingl A."/>
            <person name="Woyke T."/>
            <person name="Ryan C.M."/>
            <person name="Banfield J.F."/>
        </authorList>
    </citation>
    <scope>NUCLEOTIDE SEQUENCE [LARGE SCALE GENOMIC DNA]</scope>
</reference>
<evidence type="ECO:0000313" key="3">
    <source>
        <dbReference type="Proteomes" id="UP000230179"/>
    </source>
</evidence>
<feature type="transmembrane region" description="Helical" evidence="1">
    <location>
        <begin position="7"/>
        <end position="28"/>
    </location>
</feature>
<dbReference type="Pfam" id="PF04070">
    <property type="entry name" value="DUF378"/>
    <property type="match status" value="1"/>
</dbReference>
<dbReference type="InterPro" id="IPR007211">
    <property type="entry name" value="DUF378"/>
</dbReference>
<sequence length="79" mass="8238">MKSLHLIAVILLVIGGLNWGLVGLGYFAGAGTDYNVVRMILAPVSVGLENLVYLLVGLSALYLGVGHKKTCNMCSASGM</sequence>
<name>A0A2H0UAL7_9BACT</name>
<dbReference type="Proteomes" id="UP000230179">
    <property type="component" value="Unassembled WGS sequence"/>
</dbReference>
<accession>A0A2H0UAL7</accession>
<dbReference type="PANTHER" id="PTHR37304">
    <property type="entry name" value="MEMBRANE PROTEIN-RELATED"/>
    <property type="match status" value="1"/>
</dbReference>